<reference evidence="12" key="1">
    <citation type="journal article" date="2014" name="Genome Biol.">
        <title>Genome analysis of a major urban malaria vector mosquito, Anopheles stephensi.</title>
        <authorList>
            <person name="Jiang X."/>
            <person name="Peery A."/>
            <person name="Hall A.B."/>
            <person name="Sharma A."/>
            <person name="Chen X.G."/>
            <person name="Waterhouse R.M."/>
            <person name="Komissarov A."/>
            <person name="Riehle M.M."/>
            <person name="Shouche Y."/>
            <person name="Sharakhova M.V."/>
            <person name="Lawson D."/>
            <person name="Pakpour N."/>
            <person name="Arensburger P."/>
            <person name="Davidson V.L."/>
            <person name="Eiglmeier K."/>
            <person name="Emrich S."/>
            <person name="George P."/>
            <person name="Kennedy R.C."/>
            <person name="Mane S.P."/>
            <person name="Maslen G."/>
            <person name="Oringanje C."/>
            <person name="Qi Y."/>
            <person name="Settlage R."/>
            <person name="Tojo M."/>
            <person name="Tubio J.M."/>
            <person name="Unger M.F."/>
            <person name="Wang B."/>
            <person name="Vernick K.D."/>
            <person name="Ribeiro J.M."/>
            <person name="James A.A."/>
            <person name="Michel K."/>
            <person name="Riehle M.A."/>
            <person name="Luckhart S."/>
            <person name="Sharakhov I.V."/>
            <person name="Tu Z."/>
        </authorList>
    </citation>
    <scope>NUCLEOTIDE SEQUENCE [LARGE SCALE GENOMIC DNA]</scope>
    <source>
        <strain evidence="12">Indian</strain>
    </source>
</reference>
<dbReference type="GO" id="GO:0005758">
    <property type="term" value="C:mitochondrial intermembrane space"/>
    <property type="evidence" value="ECO:0007669"/>
    <property type="project" value="UniProtKB-SubCell"/>
</dbReference>
<dbReference type="Pfam" id="PF04777">
    <property type="entry name" value="Evr1_Alr"/>
    <property type="match status" value="1"/>
</dbReference>
<dbReference type="Proteomes" id="UP000076408">
    <property type="component" value="Unassembled WGS sequence"/>
</dbReference>
<evidence type="ECO:0000256" key="2">
    <source>
        <dbReference type="ARBA" id="ARBA00004569"/>
    </source>
</evidence>
<dbReference type="EC" id="1.8.3.2" evidence="9"/>
<keyword evidence="4 9" id="KW-0274">FAD</keyword>
<evidence type="ECO:0000256" key="8">
    <source>
        <dbReference type="ARBA" id="ARBA00048864"/>
    </source>
</evidence>
<evidence type="ECO:0000313" key="11">
    <source>
        <dbReference type="EnsemblMetazoa" id="ASTEI07218-PA"/>
    </source>
</evidence>
<dbReference type="STRING" id="30069.A0A182YFI2"/>
<dbReference type="OMA" id="TWMCEAH"/>
<evidence type="ECO:0000256" key="5">
    <source>
        <dbReference type="ARBA" id="ARBA00023002"/>
    </source>
</evidence>
<evidence type="ECO:0000256" key="10">
    <source>
        <dbReference type="SAM" id="MobiDB-lite"/>
    </source>
</evidence>
<dbReference type="GO" id="GO:0050660">
    <property type="term" value="F:flavin adenine dinucleotide binding"/>
    <property type="evidence" value="ECO:0007669"/>
    <property type="project" value="TreeGrafter"/>
</dbReference>
<accession>A0A182YFI2</accession>
<evidence type="ECO:0000256" key="6">
    <source>
        <dbReference type="ARBA" id="ARBA00023128"/>
    </source>
</evidence>
<evidence type="ECO:0000256" key="7">
    <source>
        <dbReference type="ARBA" id="ARBA00023157"/>
    </source>
</evidence>
<dbReference type="FunFam" id="1.20.120.310:FF:000003">
    <property type="entry name" value="Sulfhydryl oxidase"/>
    <property type="match status" value="1"/>
</dbReference>
<name>A0A182YFI2_ANOST</name>
<dbReference type="SUPFAM" id="SSF69000">
    <property type="entry name" value="FAD-dependent thiol oxidase"/>
    <property type="match status" value="1"/>
</dbReference>
<protein>
    <recommendedName>
        <fullName evidence="9">Sulfhydryl oxidase</fullName>
        <ecNumber evidence="9">1.8.3.2</ecNumber>
    </recommendedName>
</protein>
<evidence type="ECO:0000313" key="12">
    <source>
        <dbReference type="Proteomes" id="UP000076408"/>
    </source>
</evidence>
<dbReference type="AlphaFoldDB" id="A0A182YFI2"/>
<keyword evidence="5 9" id="KW-0560">Oxidoreductase</keyword>
<organism evidence="11 12">
    <name type="scientific">Anopheles stephensi</name>
    <name type="common">Indo-Pakistan malaria mosquito</name>
    <dbReference type="NCBI Taxonomy" id="30069"/>
    <lineage>
        <taxon>Eukaryota</taxon>
        <taxon>Metazoa</taxon>
        <taxon>Ecdysozoa</taxon>
        <taxon>Arthropoda</taxon>
        <taxon>Hexapoda</taxon>
        <taxon>Insecta</taxon>
        <taxon>Pterygota</taxon>
        <taxon>Neoptera</taxon>
        <taxon>Endopterygota</taxon>
        <taxon>Diptera</taxon>
        <taxon>Nematocera</taxon>
        <taxon>Culicoidea</taxon>
        <taxon>Culicidae</taxon>
        <taxon>Anophelinae</taxon>
        <taxon>Anopheles</taxon>
    </lineage>
</organism>
<dbReference type="VEuPathDB" id="VectorBase:ASTEI07218"/>
<dbReference type="EnsemblMetazoa" id="ASTEI07218-RA">
    <property type="protein sequence ID" value="ASTEI07218-PA"/>
    <property type="gene ID" value="ASTEI07218"/>
</dbReference>
<dbReference type="PANTHER" id="PTHR12645">
    <property type="entry name" value="ALR/ERV"/>
    <property type="match status" value="1"/>
</dbReference>
<feature type="compositionally biased region" description="Basic and acidic residues" evidence="10">
    <location>
        <begin position="57"/>
        <end position="70"/>
    </location>
</feature>
<keyword evidence="3 9" id="KW-0285">Flavoprotein</keyword>
<dbReference type="PROSITE" id="PS51324">
    <property type="entry name" value="ERV_ALR"/>
    <property type="match status" value="1"/>
</dbReference>
<keyword evidence="12" id="KW-1185">Reference proteome</keyword>
<keyword evidence="6" id="KW-0496">Mitochondrion</keyword>
<sequence>MPTAEPLPNHHQNGKEPAAPCRTCMDFKSWSKQQRKSLSTSAAGSGSVAKASSPDSEVAHRKTDNSDERSGGAPPNCPLDKEQLGRYTWGLLHTIAAYYPTVPTETDERNVRTFFTSFSKLYPCEYCAKDFQQELKEMPPETKSQHTLSQWLCRIHNRVNVKLGKPEFDCTKVNERWRDGWLDGSCD</sequence>
<keyword evidence="7" id="KW-1015">Disulfide bond</keyword>
<comment type="catalytic activity">
    <reaction evidence="8 9">
        <text>2 R'C(R)SH + O2 = R'C(R)S-S(R)CR' + H2O2</text>
        <dbReference type="Rhea" id="RHEA:17357"/>
        <dbReference type="ChEBI" id="CHEBI:15379"/>
        <dbReference type="ChEBI" id="CHEBI:16240"/>
        <dbReference type="ChEBI" id="CHEBI:16520"/>
        <dbReference type="ChEBI" id="CHEBI:17412"/>
        <dbReference type="EC" id="1.8.3.2"/>
    </reaction>
</comment>
<comment type="cofactor">
    <cofactor evidence="1 9">
        <name>FAD</name>
        <dbReference type="ChEBI" id="CHEBI:57692"/>
    </cofactor>
</comment>
<proteinExistence type="predicted"/>
<comment type="subcellular location">
    <subcellularLocation>
        <location evidence="2">Mitochondrion intermembrane space</location>
    </subcellularLocation>
</comment>
<dbReference type="VEuPathDB" id="VectorBase:ASTEI20_046021"/>
<feature type="region of interest" description="Disordered" evidence="10">
    <location>
        <begin position="1"/>
        <end position="22"/>
    </location>
</feature>
<dbReference type="PANTHER" id="PTHR12645:SF0">
    <property type="entry name" value="FAD-LINKED SULFHYDRYL OXIDASE ALR"/>
    <property type="match status" value="1"/>
</dbReference>
<dbReference type="VEuPathDB" id="VectorBase:ASTE000781"/>
<dbReference type="InterPro" id="IPR017905">
    <property type="entry name" value="ERV/ALR_sulphydryl_oxidase"/>
</dbReference>
<dbReference type="Gene3D" id="1.20.120.310">
    <property type="entry name" value="ERV/ALR sulfhydryl oxidase domain"/>
    <property type="match status" value="1"/>
</dbReference>
<feature type="compositionally biased region" description="Low complexity" evidence="10">
    <location>
        <begin position="36"/>
        <end position="53"/>
    </location>
</feature>
<reference evidence="11" key="2">
    <citation type="submission" date="2020-05" db="UniProtKB">
        <authorList>
            <consortium name="EnsemblMetazoa"/>
        </authorList>
    </citation>
    <scope>IDENTIFICATION</scope>
    <source>
        <strain evidence="11">Indian</strain>
    </source>
</reference>
<evidence type="ECO:0000256" key="1">
    <source>
        <dbReference type="ARBA" id="ARBA00001974"/>
    </source>
</evidence>
<dbReference type="GO" id="GO:0016971">
    <property type="term" value="F:flavin-dependent sulfhydryl oxidase activity"/>
    <property type="evidence" value="ECO:0007669"/>
    <property type="project" value="InterPro"/>
</dbReference>
<dbReference type="InterPro" id="IPR036774">
    <property type="entry name" value="ERV/ALR_sulphydryl_oxid_sf"/>
</dbReference>
<dbReference type="InterPro" id="IPR039799">
    <property type="entry name" value="ALR/ERV"/>
</dbReference>
<evidence type="ECO:0000256" key="4">
    <source>
        <dbReference type="ARBA" id="ARBA00022827"/>
    </source>
</evidence>
<evidence type="ECO:0000256" key="9">
    <source>
        <dbReference type="RuleBase" id="RU371123"/>
    </source>
</evidence>
<evidence type="ECO:0000256" key="3">
    <source>
        <dbReference type="ARBA" id="ARBA00022630"/>
    </source>
</evidence>
<feature type="region of interest" description="Disordered" evidence="10">
    <location>
        <begin position="35"/>
        <end position="80"/>
    </location>
</feature>